<dbReference type="AlphaFoldDB" id="A0A1D1YDH9"/>
<comment type="similarity">
    <text evidence="1">Belongs to the VAMP-associated protein (VAP) (TC 9.B.17) family.</text>
</comment>
<feature type="chain" id="PRO_5008900115" evidence="4">
    <location>
        <begin position="18"/>
        <end position="320"/>
    </location>
</feature>
<keyword evidence="3" id="KW-1133">Transmembrane helix</keyword>
<dbReference type="InterPro" id="IPR013783">
    <property type="entry name" value="Ig-like_fold"/>
</dbReference>
<dbReference type="GO" id="GO:0061817">
    <property type="term" value="P:endoplasmic reticulum-plasma membrane tethering"/>
    <property type="evidence" value="ECO:0007669"/>
    <property type="project" value="TreeGrafter"/>
</dbReference>
<evidence type="ECO:0000256" key="4">
    <source>
        <dbReference type="SAM" id="SignalP"/>
    </source>
</evidence>
<evidence type="ECO:0000256" key="3">
    <source>
        <dbReference type="SAM" id="Phobius"/>
    </source>
</evidence>
<dbReference type="Gene3D" id="2.60.40.10">
    <property type="entry name" value="Immunoglobulins"/>
    <property type="match status" value="1"/>
</dbReference>
<sequence>ILSFCMLFVFFPKGAEEWRVVESFFCFLGSLMPGSGAVAGEMGSELLEIRPRELKFAFELKRQSSCSIQLINNSNHYVAFKVKTTSPRNYCVRPNVGIVLPKTTCDLTVTMQAQKITPPDLQCNDKFLVQSTVVPFGTMEGDLNPNLFSKENGRFIEENKLRVALVSPPHLLILQPVKGALDQEPASEFPVLKETPILEDSPGVKAAPVSKESPLLKETHIPRDQVPSDMNNLHSSHVAKERDKNLRAKLIHLESKLSEADRSIIRLLNEKTLAIQETHKLQQEVVLLKGKCAAGIRVGFPLLFVCFVALLGVALGYLMH</sequence>
<dbReference type="PANTHER" id="PTHR10809:SF148">
    <property type="entry name" value="OS01G0936800 PROTEIN"/>
    <property type="match status" value="1"/>
</dbReference>
<dbReference type="Pfam" id="PF00635">
    <property type="entry name" value="Motile_Sperm"/>
    <property type="match status" value="1"/>
</dbReference>
<dbReference type="GO" id="GO:0005789">
    <property type="term" value="C:endoplasmic reticulum membrane"/>
    <property type="evidence" value="ECO:0007669"/>
    <property type="project" value="InterPro"/>
</dbReference>
<protein>
    <submittedName>
        <fullName evidence="6">Vesicle-associated protein 2-2</fullName>
    </submittedName>
</protein>
<dbReference type="InterPro" id="IPR000535">
    <property type="entry name" value="MSP_dom"/>
</dbReference>
<dbReference type="InterPro" id="IPR008962">
    <property type="entry name" value="PapD-like_sf"/>
</dbReference>
<keyword evidence="3" id="KW-0812">Transmembrane</keyword>
<evidence type="ECO:0000313" key="6">
    <source>
        <dbReference type="EMBL" id="JAT52686.1"/>
    </source>
</evidence>
<dbReference type="EMBL" id="GDJX01015250">
    <property type="protein sequence ID" value="JAT52686.1"/>
    <property type="molecule type" value="Transcribed_RNA"/>
</dbReference>
<feature type="transmembrane region" description="Helical" evidence="3">
    <location>
        <begin position="298"/>
        <end position="318"/>
    </location>
</feature>
<dbReference type="PROSITE" id="PS50202">
    <property type="entry name" value="MSP"/>
    <property type="match status" value="1"/>
</dbReference>
<proteinExistence type="inferred from homology"/>
<dbReference type="FunFam" id="2.60.40.10:FF:000813">
    <property type="entry name" value="Vesicle-associated protein 1-1"/>
    <property type="match status" value="1"/>
</dbReference>
<reference evidence="6" key="1">
    <citation type="submission" date="2015-07" db="EMBL/GenBank/DDBJ databases">
        <title>Transcriptome Assembly of Anthurium amnicola.</title>
        <authorList>
            <person name="Suzuki J."/>
        </authorList>
    </citation>
    <scope>NUCLEOTIDE SEQUENCE</scope>
</reference>
<dbReference type="PANTHER" id="PTHR10809">
    <property type="entry name" value="VESICLE-ASSOCIATED MEMBRANE PROTEIN-ASSOCIATED PROTEIN"/>
    <property type="match status" value="1"/>
</dbReference>
<keyword evidence="3" id="KW-0472">Membrane</keyword>
<feature type="non-terminal residue" evidence="6">
    <location>
        <position position="1"/>
    </location>
</feature>
<feature type="domain" description="MSP" evidence="5">
    <location>
        <begin position="46"/>
        <end position="166"/>
    </location>
</feature>
<name>A0A1D1YDH9_9ARAE</name>
<feature type="compositionally biased region" description="Basic and acidic residues" evidence="2">
    <location>
        <begin position="214"/>
        <end position="223"/>
    </location>
</feature>
<gene>
    <name evidence="6" type="primary">PVA22_8</name>
    <name evidence="6" type="ORF">g.81400</name>
</gene>
<organism evidence="6">
    <name type="scientific">Anthurium amnicola</name>
    <dbReference type="NCBI Taxonomy" id="1678845"/>
    <lineage>
        <taxon>Eukaryota</taxon>
        <taxon>Viridiplantae</taxon>
        <taxon>Streptophyta</taxon>
        <taxon>Embryophyta</taxon>
        <taxon>Tracheophyta</taxon>
        <taxon>Spermatophyta</taxon>
        <taxon>Magnoliopsida</taxon>
        <taxon>Liliopsida</taxon>
        <taxon>Araceae</taxon>
        <taxon>Pothoideae</taxon>
        <taxon>Potheae</taxon>
        <taxon>Anthurium</taxon>
    </lineage>
</organism>
<accession>A0A1D1YDH9</accession>
<evidence type="ECO:0000256" key="2">
    <source>
        <dbReference type="SAM" id="MobiDB-lite"/>
    </source>
</evidence>
<evidence type="ECO:0000259" key="5">
    <source>
        <dbReference type="PROSITE" id="PS50202"/>
    </source>
</evidence>
<feature type="region of interest" description="Disordered" evidence="2">
    <location>
        <begin position="202"/>
        <end position="236"/>
    </location>
</feature>
<dbReference type="GO" id="GO:0005886">
    <property type="term" value="C:plasma membrane"/>
    <property type="evidence" value="ECO:0007669"/>
    <property type="project" value="TreeGrafter"/>
</dbReference>
<feature type="signal peptide" evidence="4">
    <location>
        <begin position="1"/>
        <end position="17"/>
    </location>
</feature>
<dbReference type="InterPro" id="IPR016763">
    <property type="entry name" value="VAP"/>
</dbReference>
<dbReference type="SUPFAM" id="SSF49354">
    <property type="entry name" value="PapD-like"/>
    <property type="match status" value="1"/>
</dbReference>
<keyword evidence="4" id="KW-0732">Signal</keyword>
<dbReference type="GO" id="GO:0090158">
    <property type="term" value="P:endoplasmic reticulum membrane organization"/>
    <property type="evidence" value="ECO:0007669"/>
    <property type="project" value="TreeGrafter"/>
</dbReference>
<evidence type="ECO:0000256" key="1">
    <source>
        <dbReference type="ARBA" id="ARBA00008932"/>
    </source>
</evidence>
<dbReference type="PIRSF" id="PIRSF019693">
    <property type="entry name" value="VAMP-associated"/>
    <property type="match status" value="1"/>
</dbReference>